<proteinExistence type="predicted"/>
<feature type="transmembrane region" description="Helical" evidence="1">
    <location>
        <begin position="7"/>
        <end position="28"/>
    </location>
</feature>
<organism evidence="2 3">
    <name type="scientific">Exiguobacterium alkaliphilum</name>
    <dbReference type="NCBI Taxonomy" id="1428684"/>
    <lineage>
        <taxon>Bacteria</taxon>
        <taxon>Bacillati</taxon>
        <taxon>Bacillota</taxon>
        <taxon>Bacilli</taxon>
        <taxon>Bacillales</taxon>
        <taxon>Bacillales Family XII. Incertae Sedis</taxon>
        <taxon>Exiguobacterium</taxon>
    </lineage>
</organism>
<dbReference type="RefSeq" id="WP_034814342.1">
    <property type="nucleotide sequence ID" value="NZ_CP073101.1"/>
</dbReference>
<keyword evidence="1" id="KW-0812">Transmembrane</keyword>
<dbReference type="Proteomes" id="UP001206821">
    <property type="component" value="Unassembled WGS sequence"/>
</dbReference>
<comment type="caution">
    <text evidence="2">The sequence shown here is derived from an EMBL/GenBank/DDBJ whole genome shotgun (WGS) entry which is preliminary data.</text>
</comment>
<keyword evidence="3" id="KW-1185">Reference proteome</keyword>
<keyword evidence="1" id="KW-1133">Transmembrane helix</keyword>
<dbReference type="EMBL" id="JANIEK010000030">
    <property type="protein sequence ID" value="MCT4795620.1"/>
    <property type="molecule type" value="Genomic_DNA"/>
</dbReference>
<feature type="transmembrane region" description="Helical" evidence="1">
    <location>
        <begin position="48"/>
        <end position="67"/>
    </location>
</feature>
<sequence length="79" mass="8898">MKAFWINFGYVFVVPVLPFIAIVNGTALCSPDSPLLDIPVLGFFLGNPLWFVPVYGVFALVVARWMTARERRTAESRHV</sequence>
<evidence type="ECO:0000313" key="2">
    <source>
        <dbReference type="EMBL" id="MCT4795620.1"/>
    </source>
</evidence>
<name>A0ABT2KYY6_9BACL</name>
<evidence type="ECO:0000256" key="1">
    <source>
        <dbReference type="SAM" id="Phobius"/>
    </source>
</evidence>
<protein>
    <recommendedName>
        <fullName evidence="4">DUF3311 domain-containing protein</fullName>
    </recommendedName>
</protein>
<keyword evidence="1" id="KW-0472">Membrane</keyword>
<reference evidence="2 3" key="1">
    <citation type="submission" date="2022-07" db="EMBL/GenBank/DDBJ databases">
        <title>Genomic and pangenome structural analysis of the polyextremophile Exiguobacterium.</title>
        <authorList>
            <person name="Shen L."/>
        </authorList>
    </citation>
    <scope>NUCLEOTIDE SEQUENCE [LARGE SCALE GENOMIC DNA]</scope>
    <source>
        <strain evidence="2 3">12_1</strain>
    </source>
</reference>
<gene>
    <name evidence="2" type="ORF">NQG31_08680</name>
</gene>
<accession>A0ABT2KYY6</accession>
<evidence type="ECO:0000313" key="3">
    <source>
        <dbReference type="Proteomes" id="UP001206821"/>
    </source>
</evidence>
<evidence type="ECO:0008006" key="4">
    <source>
        <dbReference type="Google" id="ProtNLM"/>
    </source>
</evidence>